<evidence type="ECO:0000313" key="1">
    <source>
        <dbReference type="EMBL" id="THG92565.1"/>
    </source>
</evidence>
<dbReference type="AlphaFoldDB" id="A0A4S4K4E2"/>
<name>A0A4S4K4E2_9APHY</name>
<accession>A0A4S4K4E2</accession>
<proteinExistence type="predicted"/>
<dbReference type="Proteomes" id="UP000309038">
    <property type="component" value="Unassembled WGS sequence"/>
</dbReference>
<comment type="caution">
    <text evidence="1">The sequence shown here is derived from an EMBL/GenBank/DDBJ whole genome shotgun (WGS) entry which is preliminary data.</text>
</comment>
<gene>
    <name evidence="1" type="ORF">EW026_g8374</name>
</gene>
<sequence length="95" mass="10740">MEHDLDKWQGIPLEHGVLKSIQDGNVWKTIPGPILDGPVFFENTPDRPNPEELRIGVTLGFDDFAFVHSTFAGKHSTGAWMLALDTNPRIYFYVN</sequence>
<keyword evidence="2" id="KW-1185">Reference proteome</keyword>
<dbReference type="EMBL" id="SGPJ01001103">
    <property type="protein sequence ID" value="THG92565.1"/>
    <property type="molecule type" value="Genomic_DNA"/>
</dbReference>
<evidence type="ECO:0000313" key="2">
    <source>
        <dbReference type="Proteomes" id="UP000309038"/>
    </source>
</evidence>
<organism evidence="1 2">
    <name type="scientific">Hermanssonia centrifuga</name>
    <dbReference type="NCBI Taxonomy" id="98765"/>
    <lineage>
        <taxon>Eukaryota</taxon>
        <taxon>Fungi</taxon>
        <taxon>Dikarya</taxon>
        <taxon>Basidiomycota</taxon>
        <taxon>Agaricomycotina</taxon>
        <taxon>Agaricomycetes</taxon>
        <taxon>Polyporales</taxon>
        <taxon>Meruliaceae</taxon>
        <taxon>Hermanssonia</taxon>
    </lineage>
</organism>
<protein>
    <submittedName>
        <fullName evidence="1">Uncharacterized protein</fullName>
    </submittedName>
</protein>
<reference evidence="1 2" key="1">
    <citation type="submission" date="2019-02" db="EMBL/GenBank/DDBJ databases">
        <title>Genome sequencing of the rare red list fungi Phlebia centrifuga.</title>
        <authorList>
            <person name="Buettner E."/>
            <person name="Kellner H."/>
        </authorList>
    </citation>
    <scope>NUCLEOTIDE SEQUENCE [LARGE SCALE GENOMIC DNA]</scope>
    <source>
        <strain evidence="1 2">DSM 108282</strain>
    </source>
</reference>